<dbReference type="PANTHER" id="PTHR42711:SF5">
    <property type="entry name" value="ABC TRANSPORTER ATP-BINDING PROTEIN NATA"/>
    <property type="match status" value="1"/>
</dbReference>
<evidence type="ECO:0000259" key="5">
    <source>
        <dbReference type="PROSITE" id="PS50893"/>
    </source>
</evidence>
<dbReference type="InterPro" id="IPR027417">
    <property type="entry name" value="P-loop_NTPase"/>
</dbReference>
<keyword evidence="3" id="KW-0547">Nucleotide-binding</keyword>
<dbReference type="RefSeq" id="WP_078810551.1">
    <property type="nucleotide sequence ID" value="NZ_FUWM01000018.1"/>
</dbReference>
<dbReference type="OrthoDB" id="9804819at2"/>
<protein>
    <submittedName>
        <fullName evidence="6">ABC-2 type transport system ATP-binding protein</fullName>
    </submittedName>
</protein>
<dbReference type="EMBL" id="FUWM01000018">
    <property type="protein sequence ID" value="SJZ89005.1"/>
    <property type="molecule type" value="Genomic_DNA"/>
</dbReference>
<keyword evidence="2" id="KW-0813">Transport</keyword>
<dbReference type="GO" id="GO:0005524">
    <property type="term" value="F:ATP binding"/>
    <property type="evidence" value="ECO:0007669"/>
    <property type="project" value="UniProtKB-KW"/>
</dbReference>
<dbReference type="PROSITE" id="PS00211">
    <property type="entry name" value="ABC_TRANSPORTER_1"/>
    <property type="match status" value="1"/>
</dbReference>
<evidence type="ECO:0000313" key="6">
    <source>
        <dbReference type="EMBL" id="SJZ89005.1"/>
    </source>
</evidence>
<evidence type="ECO:0000256" key="4">
    <source>
        <dbReference type="ARBA" id="ARBA00022840"/>
    </source>
</evidence>
<dbReference type="PROSITE" id="PS50893">
    <property type="entry name" value="ABC_TRANSPORTER_2"/>
    <property type="match status" value="1"/>
</dbReference>
<dbReference type="SUPFAM" id="SSF52540">
    <property type="entry name" value="P-loop containing nucleoside triphosphate hydrolases"/>
    <property type="match status" value="1"/>
</dbReference>
<dbReference type="InterPro" id="IPR017871">
    <property type="entry name" value="ABC_transporter-like_CS"/>
</dbReference>
<feature type="domain" description="ABC transporter" evidence="5">
    <location>
        <begin position="5"/>
        <end position="233"/>
    </location>
</feature>
<dbReference type="InterPro" id="IPR003439">
    <property type="entry name" value="ABC_transporter-like_ATP-bd"/>
</dbReference>
<dbReference type="InterPro" id="IPR050763">
    <property type="entry name" value="ABC_transporter_ATP-binding"/>
</dbReference>
<dbReference type="PANTHER" id="PTHR42711">
    <property type="entry name" value="ABC TRANSPORTER ATP-BINDING PROTEIN"/>
    <property type="match status" value="1"/>
</dbReference>
<dbReference type="Gene3D" id="3.40.50.300">
    <property type="entry name" value="P-loop containing nucleotide triphosphate hydrolases"/>
    <property type="match status" value="1"/>
</dbReference>
<evidence type="ECO:0000313" key="7">
    <source>
        <dbReference type="Proteomes" id="UP000190625"/>
    </source>
</evidence>
<proteinExistence type="inferred from homology"/>
<name>A0A1T4PBQ6_9FIRM</name>
<dbReference type="SMART" id="SM00382">
    <property type="entry name" value="AAA"/>
    <property type="match status" value="1"/>
</dbReference>
<keyword evidence="7" id="KW-1185">Reference proteome</keyword>
<dbReference type="STRING" id="142842.SAMN02745118_02111"/>
<organism evidence="6 7">
    <name type="scientific">Selenihalanaerobacter shriftii</name>
    <dbReference type="NCBI Taxonomy" id="142842"/>
    <lineage>
        <taxon>Bacteria</taxon>
        <taxon>Bacillati</taxon>
        <taxon>Bacillota</taxon>
        <taxon>Clostridia</taxon>
        <taxon>Halanaerobiales</taxon>
        <taxon>Halobacteroidaceae</taxon>
        <taxon>Selenihalanaerobacter</taxon>
    </lineage>
</organism>
<dbReference type="Proteomes" id="UP000190625">
    <property type="component" value="Unassembled WGS sequence"/>
</dbReference>
<evidence type="ECO:0000256" key="2">
    <source>
        <dbReference type="ARBA" id="ARBA00022448"/>
    </source>
</evidence>
<dbReference type="InterPro" id="IPR003593">
    <property type="entry name" value="AAA+_ATPase"/>
</dbReference>
<keyword evidence="4 6" id="KW-0067">ATP-binding</keyword>
<comment type="similarity">
    <text evidence="1">Belongs to the ABC transporter superfamily.</text>
</comment>
<evidence type="ECO:0000256" key="1">
    <source>
        <dbReference type="ARBA" id="ARBA00005417"/>
    </source>
</evidence>
<evidence type="ECO:0000256" key="3">
    <source>
        <dbReference type="ARBA" id="ARBA00022741"/>
    </source>
</evidence>
<gene>
    <name evidence="6" type="ORF">SAMN02745118_02111</name>
</gene>
<sequence>MTTAIKIENLSKSYGDVQALTNVSLEIKKGEFFGLLGPNGAGKSTLIKIMAGLAHKDSGSITVLGKDVVKNYRFTKQKLGIVPQEVVIDPYFNPRESLRLQSGYFNIKNNEERIDEILTALGLQDKANAYARSLSGGMKRRLLIAKALVHDPEIIVLDEPTAGVDVELRNSMWEYVKKLNNEGKTIILTTHYLEEAEALCDRIAIMDKGHVITVDTKENLINSIDKKIIQLKLDNKISNAPNFLNNYQYEINEEPPQINIELTKENLINFMNQVYKSDLKIKDMDISSARLEDVFLKLTNLGGEKD</sequence>
<reference evidence="7" key="1">
    <citation type="submission" date="2017-02" db="EMBL/GenBank/DDBJ databases">
        <authorList>
            <person name="Varghese N."/>
            <person name="Submissions S."/>
        </authorList>
    </citation>
    <scope>NUCLEOTIDE SEQUENCE [LARGE SCALE GENOMIC DNA]</scope>
    <source>
        <strain evidence="7">ATCC BAA-73</strain>
    </source>
</reference>
<dbReference type="Pfam" id="PF00005">
    <property type="entry name" value="ABC_tran"/>
    <property type="match status" value="1"/>
</dbReference>
<dbReference type="GO" id="GO:0016887">
    <property type="term" value="F:ATP hydrolysis activity"/>
    <property type="evidence" value="ECO:0007669"/>
    <property type="project" value="InterPro"/>
</dbReference>
<accession>A0A1T4PBQ6</accession>
<dbReference type="AlphaFoldDB" id="A0A1T4PBQ6"/>